<gene>
    <name evidence="3" type="ORF">GCM10007053_17820</name>
</gene>
<dbReference type="InterPro" id="IPR011990">
    <property type="entry name" value="TPR-like_helical_dom_sf"/>
</dbReference>
<dbReference type="EMBL" id="BMYM01000002">
    <property type="protein sequence ID" value="GHD33439.1"/>
    <property type="molecule type" value="Genomic_DNA"/>
</dbReference>
<dbReference type="AlphaFoldDB" id="A0A919CKD1"/>
<evidence type="ECO:0000313" key="3">
    <source>
        <dbReference type="EMBL" id="GHD33439.1"/>
    </source>
</evidence>
<dbReference type="Pfam" id="PF14559">
    <property type="entry name" value="TPR_19"/>
    <property type="match status" value="1"/>
</dbReference>
<sequence length="145" mass="15275">MIKPFRALTVLAMVTVASGCSVYSLPGQQPAPTAPPPPSPEAAPSASSSTPAPPQREPARDPNASDAYGGLVERAAAARSRGDYEQALSYLERAQRIDADSGEIYLELARTYAASGDDASARAAAERGLLYCRGSECEALREFTR</sequence>
<accession>A0A919CKD1</accession>
<protein>
    <recommendedName>
        <fullName evidence="5">Tetratricopeptide repeat protein</fullName>
    </recommendedName>
</protein>
<dbReference type="PROSITE" id="PS51257">
    <property type="entry name" value="PROKAR_LIPOPROTEIN"/>
    <property type="match status" value="1"/>
</dbReference>
<evidence type="ECO:0000256" key="1">
    <source>
        <dbReference type="SAM" id="MobiDB-lite"/>
    </source>
</evidence>
<dbReference type="InterPro" id="IPR019734">
    <property type="entry name" value="TPR_rpt"/>
</dbReference>
<name>A0A919CKD1_9GAMM</name>
<evidence type="ECO:0000313" key="4">
    <source>
        <dbReference type="Proteomes" id="UP000644693"/>
    </source>
</evidence>
<dbReference type="Proteomes" id="UP000644693">
    <property type="component" value="Unassembled WGS sequence"/>
</dbReference>
<reference evidence="3" key="2">
    <citation type="submission" date="2020-09" db="EMBL/GenBank/DDBJ databases">
        <authorList>
            <person name="Sun Q."/>
            <person name="Kim S."/>
        </authorList>
    </citation>
    <scope>NUCLEOTIDE SEQUENCE</scope>
    <source>
        <strain evidence="3">KCTC 23430</strain>
    </source>
</reference>
<dbReference type="SUPFAM" id="SSF48452">
    <property type="entry name" value="TPR-like"/>
    <property type="match status" value="1"/>
</dbReference>
<proteinExistence type="predicted"/>
<organism evidence="3 4">
    <name type="scientific">Parahalioglobus pacificus</name>
    <dbReference type="NCBI Taxonomy" id="930806"/>
    <lineage>
        <taxon>Bacteria</taxon>
        <taxon>Pseudomonadati</taxon>
        <taxon>Pseudomonadota</taxon>
        <taxon>Gammaproteobacteria</taxon>
        <taxon>Cellvibrionales</taxon>
        <taxon>Halieaceae</taxon>
        <taxon>Parahalioglobus</taxon>
    </lineage>
</organism>
<evidence type="ECO:0000256" key="2">
    <source>
        <dbReference type="SAM" id="SignalP"/>
    </source>
</evidence>
<dbReference type="SMART" id="SM00028">
    <property type="entry name" value="TPR"/>
    <property type="match status" value="2"/>
</dbReference>
<keyword evidence="2" id="KW-0732">Signal</keyword>
<reference evidence="3" key="1">
    <citation type="journal article" date="2014" name="Int. J. Syst. Evol. Microbiol.">
        <title>Complete genome sequence of Corynebacterium casei LMG S-19264T (=DSM 44701T), isolated from a smear-ripened cheese.</title>
        <authorList>
            <consortium name="US DOE Joint Genome Institute (JGI-PGF)"/>
            <person name="Walter F."/>
            <person name="Albersmeier A."/>
            <person name="Kalinowski J."/>
            <person name="Ruckert C."/>
        </authorList>
    </citation>
    <scope>NUCLEOTIDE SEQUENCE</scope>
    <source>
        <strain evidence="3">KCTC 23430</strain>
    </source>
</reference>
<feature type="chain" id="PRO_5036781588" description="Tetratricopeptide repeat protein" evidence="2">
    <location>
        <begin position="20"/>
        <end position="145"/>
    </location>
</feature>
<evidence type="ECO:0008006" key="5">
    <source>
        <dbReference type="Google" id="ProtNLM"/>
    </source>
</evidence>
<feature type="signal peptide" evidence="2">
    <location>
        <begin position="1"/>
        <end position="19"/>
    </location>
</feature>
<feature type="compositionally biased region" description="Pro residues" evidence="1">
    <location>
        <begin position="32"/>
        <end position="41"/>
    </location>
</feature>
<dbReference type="Gene3D" id="1.25.40.10">
    <property type="entry name" value="Tetratricopeptide repeat domain"/>
    <property type="match status" value="1"/>
</dbReference>
<comment type="caution">
    <text evidence="3">The sequence shown here is derived from an EMBL/GenBank/DDBJ whole genome shotgun (WGS) entry which is preliminary data.</text>
</comment>
<dbReference type="RefSeq" id="WP_189477459.1">
    <property type="nucleotide sequence ID" value="NZ_BMYM01000002.1"/>
</dbReference>
<keyword evidence="4" id="KW-1185">Reference proteome</keyword>
<feature type="region of interest" description="Disordered" evidence="1">
    <location>
        <begin position="27"/>
        <end position="68"/>
    </location>
</feature>